<evidence type="ECO:0000256" key="1">
    <source>
        <dbReference type="ARBA" id="ARBA00001947"/>
    </source>
</evidence>
<proteinExistence type="predicted"/>
<dbReference type="CDD" id="cd06262">
    <property type="entry name" value="metallo-hydrolase-like_MBL-fold"/>
    <property type="match status" value="1"/>
</dbReference>
<dbReference type="PANTHER" id="PTHR46233">
    <property type="entry name" value="HYDROXYACYLGLUTATHIONE HYDROLASE GLOC"/>
    <property type="match status" value="1"/>
</dbReference>
<dbReference type="PANTHER" id="PTHR46233:SF3">
    <property type="entry name" value="HYDROXYACYLGLUTATHIONE HYDROLASE GLOC"/>
    <property type="match status" value="1"/>
</dbReference>
<accession>A0A1F7GKA5</accession>
<dbReference type="AlphaFoldDB" id="A0A1F7GKA5"/>
<dbReference type="Proteomes" id="UP000176850">
    <property type="component" value="Unassembled WGS sequence"/>
</dbReference>
<dbReference type="InterPro" id="IPR051453">
    <property type="entry name" value="MBL_Glyoxalase_II"/>
</dbReference>
<reference evidence="6 7" key="1">
    <citation type="journal article" date="2016" name="Nat. Commun.">
        <title>Thousands of microbial genomes shed light on interconnected biogeochemical processes in an aquifer system.</title>
        <authorList>
            <person name="Anantharaman K."/>
            <person name="Brown C.T."/>
            <person name="Hug L.A."/>
            <person name="Sharon I."/>
            <person name="Castelle C.J."/>
            <person name="Probst A.J."/>
            <person name="Thomas B.C."/>
            <person name="Singh A."/>
            <person name="Wilkins M.J."/>
            <person name="Karaoz U."/>
            <person name="Brodie E.L."/>
            <person name="Williams K.H."/>
            <person name="Hubbard S.S."/>
            <person name="Banfield J.F."/>
        </authorList>
    </citation>
    <scope>NUCLEOTIDE SEQUENCE [LARGE SCALE GENOMIC DNA]</scope>
</reference>
<dbReference type="InterPro" id="IPR001279">
    <property type="entry name" value="Metallo-B-lactamas"/>
</dbReference>
<gene>
    <name evidence="6" type="ORF">A2799_03655</name>
</gene>
<dbReference type="SUPFAM" id="SSF56281">
    <property type="entry name" value="Metallo-hydrolase/oxidoreductase"/>
    <property type="match status" value="1"/>
</dbReference>
<dbReference type="EMBL" id="MFZH01000014">
    <property type="protein sequence ID" value="OGK19264.1"/>
    <property type="molecule type" value="Genomic_DNA"/>
</dbReference>
<dbReference type="InterPro" id="IPR036866">
    <property type="entry name" value="RibonucZ/Hydroxyglut_hydro"/>
</dbReference>
<evidence type="ECO:0000256" key="3">
    <source>
        <dbReference type="ARBA" id="ARBA00022801"/>
    </source>
</evidence>
<dbReference type="GO" id="GO:0016787">
    <property type="term" value="F:hydrolase activity"/>
    <property type="evidence" value="ECO:0007669"/>
    <property type="project" value="UniProtKB-KW"/>
</dbReference>
<evidence type="ECO:0000313" key="6">
    <source>
        <dbReference type="EMBL" id="OGK19264.1"/>
    </source>
</evidence>
<dbReference type="SMART" id="SM00849">
    <property type="entry name" value="Lactamase_B"/>
    <property type="match status" value="1"/>
</dbReference>
<evidence type="ECO:0000313" key="7">
    <source>
        <dbReference type="Proteomes" id="UP000176850"/>
    </source>
</evidence>
<evidence type="ECO:0000259" key="5">
    <source>
        <dbReference type="SMART" id="SM00849"/>
    </source>
</evidence>
<evidence type="ECO:0000256" key="4">
    <source>
        <dbReference type="ARBA" id="ARBA00022833"/>
    </source>
</evidence>
<dbReference type="Pfam" id="PF00753">
    <property type="entry name" value="Lactamase_B"/>
    <property type="match status" value="1"/>
</dbReference>
<name>A0A1F7GKA5_9BACT</name>
<keyword evidence="4" id="KW-0862">Zinc</keyword>
<protein>
    <recommendedName>
        <fullName evidence="5">Metallo-beta-lactamase domain-containing protein</fullName>
    </recommendedName>
</protein>
<sequence length="210" mass="23661">MQIRRYSLGELQTNCYLLIEDKECLIIDPADSVEFISEIILREALTPVGILATHGHFDHIMAAGELSLSFNLPLMMHKDDLFLVKRMGETAKHFLGFTPPIVPPENISFLNPGVLHVTCFELRVIPTPGHTPGSCSFYFPEENAVFTGDTLFKDGIGAYDHSYSDKDFLFQSLQTLFKLPQDTIVYPGHGSETMIGEERKIKLTTQKRLL</sequence>
<evidence type="ECO:0000256" key="2">
    <source>
        <dbReference type="ARBA" id="ARBA00022723"/>
    </source>
</evidence>
<comment type="cofactor">
    <cofactor evidence="1">
        <name>Zn(2+)</name>
        <dbReference type="ChEBI" id="CHEBI:29105"/>
    </cofactor>
</comment>
<keyword evidence="2" id="KW-0479">Metal-binding</keyword>
<feature type="domain" description="Metallo-beta-lactamase" evidence="5">
    <location>
        <begin position="12"/>
        <end position="189"/>
    </location>
</feature>
<dbReference type="Gene3D" id="3.60.15.10">
    <property type="entry name" value="Ribonuclease Z/Hydroxyacylglutathione hydrolase-like"/>
    <property type="match status" value="1"/>
</dbReference>
<dbReference type="GO" id="GO:0046872">
    <property type="term" value="F:metal ion binding"/>
    <property type="evidence" value="ECO:0007669"/>
    <property type="project" value="UniProtKB-KW"/>
</dbReference>
<keyword evidence="3" id="KW-0378">Hydrolase</keyword>
<comment type="caution">
    <text evidence="6">The sequence shown here is derived from an EMBL/GenBank/DDBJ whole genome shotgun (WGS) entry which is preliminary data.</text>
</comment>
<organism evidence="6 7">
    <name type="scientific">Candidatus Roizmanbacteria bacterium RIFCSPHIGHO2_01_FULL_39_24</name>
    <dbReference type="NCBI Taxonomy" id="1802032"/>
    <lineage>
        <taxon>Bacteria</taxon>
        <taxon>Candidatus Roizmaniibacteriota</taxon>
    </lineage>
</organism>